<evidence type="ECO:0000313" key="1">
    <source>
        <dbReference type="EMBL" id="KYD11158.1"/>
    </source>
</evidence>
<sequence>MNEFSVFLAAGPQGWPFSCVFSSDFPPLCEGWACPIRRGKKFLKILSPVFETGFFFAFQKGSPARYPAEYPASPSFRGAGTCGTWRVRIRSNGFSFLMAAVFFNRGTVRKPRLSPGRFPGCSPPPYR</sequence>
<protein>
    <submittedName>
        <fullName evidence="1">Uncharacterized protein</fullName>
    </submittedName>
</protein>
<organism evidence="1 2">
    <name type="scientific">Caldibacillus debilis</name>
    <dbReference type="NCBI Taxonomy" id="301148"/>
    <lineage>
        <taxon>Bacteria</taxon>
        <taxon>Bacillati</taxon>
        <taxon>Bacillota</taxon>
        <taxon>Bacilli</taxon>
        <taxon>Bacillales</taxon>
        <taxon>Bacillaceae</taxon>
        <taxon>Caldibacillus</taxon>
    </lineage>
</organism>
<dbReference type="Proteomes" id="UP000075683">
    <property type="component" value="Unassembled WGS sequence"/>
</dbReference>
<name>A0A150LFR0_9BACI</name>
<dbReference type="AlphaFoldDB" id="A0A150LFR0"/>
<evidence type="ECO:0000313" key="2">
    <source>
        <dbReference type="Proteomes" id="UP000075683"/>
    </source>
</evidence>
<dbReference type="STRING" id="301148.B4135_3273"/>
<comment type="caution">
    <text evidence="1">The sequence shown here is derived from an EMBL/GenBank/DDBJ whole genome shotgun (WGS) entry which is preliminary data.</text>
</comment>
<accession>A0A150LFR0</accession>
<gene>
    <name evidence="1" type="ORF">B4135_3273</name>
</gene>
<dbReference type="EMBL" id="LQYT01000113">
    <property type="protein sequence ID" value="KYD11158.1"/>
    <property type="molecule type" value="Genomic_DNA"/>
</dbReference>
<reference evidence="1 2" key="1">
    <citation type="submission" date="2016-01" db="EMBL/GenBank/DDBJ databases">
        <title>Draft Genome Sequences of Seven Thermophilic Sporeformers Isolated from Foods.</title>
        <authorList>
            <person name="Berendsen E.M."/>
            <person name="Wells-Bennik M.H."/>
            <person name="Krawcyk A.O."/>
            <person name="De Jong A."/>
            <person name="Holsappel S."/>
            <person name="Eijlander R.T."/>
            <person name="Kuipers O.P."/>
        </authorList>
    </citation>
    <scope>NUCLEOTIDE SEQUENCE [LARGE SCALE GENOMIC DNA]</scope>
    <source>
        <strain evidence="1 2">B4135</strain>
    </source>
</reference>
<proteinExistence type="predicted"/>